<dbReference type="PROSITE" id="PS50022">
    <property type="entry name" value="FA58C_3"/>
    <property type="match status" value="1"/>
</dbReference>
<dbReference type="SMART" id="SM00032">
    <property type="entry name" value="CCP"/>
    <property type="match status" value="6"/>
</dbReference>
<evidence type="ECO:0000256" key="3">
    <source>
        <dbReference type="ARBA" id="ARBA00023157"/>
    </source>
</evidence>
<evidence type="ECO:0000256" key="5">
    <source>
        <dbReference type="SAM" id="SignalP"/>
    </source>
</evidence>
<dbReference type="InterPro" id="IPR008979">
    <property type="entry name" value="Galactose-bd-like_sf"/>
</dbReference>
<dbReference type="Gene3D" id="2.60.120.260">
    <property type="entry name" value="Galactose-binding domain-like"/>
    <property type="match status" value="1"/>
</dbReference>
<gene>
    <name evidence="8" type="ORF">CVLEPA_LOCUS10105</name>
</gene>
<keyword evidence="3" id="KW-1015">Disulfide bond</keyword>
<dbReference type="PANTHER" id="PTHR45656:SF4">
    <property type="entry name" value="PROTEIN CBR-CLEC-78"/>
    <property type="match status" value="1"/>
</dbReference>
<feature type="chain" id="PRO_5046377671" evidence="5">
    <location>
        <begin position="21"/>
        <end position="673"/>
    </location>
</feature>
<accession>A0ABP0FLG8</accession>
<dbReference type="Gene3D" id="2.10.70.10">
    <property type="entry name" value="Complement Module, domain 1"/>
    <property type="match status" value="6"/>
</dbReference>
<keyword evidence="2" id="KW-0677">Repeat</keyword>
<dbReference type="SUPFAM" id="SSF57535">
    <property type="entry name" value="Complement control module/SCR domain"/>
    <property type="match status" value="6"/>
</dbReference>
<keyword evidence="9" id="KW-1185">Reference proteome</keyword>
<proteinExistence type="predicted"/>
<evidence type="ECO:0000259" key="7">
    <source>
        <dbReference type="PROSITE" id="PS50923"/>
    </source>
</evidence>
<comment type="caution">
    <text evidence="8">The sequence shown here is derived from an EMBL/GenBank/DDBJ whole genome shotgun (WGS) entry which is preliminary data.</text>
</comment>
<evidence type="ECO:0000313" key="8">
    <source>
        <dbReference type="EMBL" id="CAK8679858.1"/>
    </source>
</evidence>
<dbReference type="Proteomes" id="UP001642483">
    <property type="component" value="Unassembled WGS sequence"/>
</dbReference>
<evidence type="ECO:0000256" key="4">
    <source>
        <dbReference type="PROSITE-ProRule" id="PRU00302"/>
    </source>
</evidence>
<dbReference type="Pfam" id="PF00084">
    <property type="entry name" value="Sushi"/>
    <property type="match status" value="6"/>
</dbReference>
<dbReference type="InterPro" id="IPR000436">
    <property type="entry name" value="Sushi_SCR_CCP_dom"/>
</dbReference>
<dbReference type="InterPro" id="IPR035976">
    <property type="entry name" value="Sushi/SCR/CCP_sf"/>
</dbReference>
<feature type="domain" description="Sushi" evidence="7">
    <location>
        <begin position="330"/>
        <end position="394"/>
    </location>
</feature>
<organism evidence="8 9">
    <name type="scientific">Clavelina lepadiformis</name>
    <name type="common">Light-bulb sea squirt</name>
    <name type="synonym">Ascidia lepadiformis</name>
    <dbReference type="NCBI Taxonomy" id="159417"/>
    <lineage>
        <taxon>Eukaryota</taxon>
        <taxon>Metazoa</taxon>
        <taxon>Chordata</taxon>
        <taxon>Tunicata</taxon>
        <taxon>Ascidiacea</taxon>
        <taxon>Aplousobranchia</taxon>
        <taxon>Clavelinidae</taxon>
        <taxon>Clavelina</taxon>
    </lineage>
</organism>
<feature type="domain" description="Sushi" evidence="7">
    <location>
        <begin position="204"/>
        <end position="266"/>
    </location>
</feature>
<dbReference type="InterPro" id="IPR051277">
    <property type="entry name" value="SEZ6_CSMD_C4BPB_Regulators"/>
</dbReference>
<feature type="domain" description="Sushi" evidence="7">
    <location>
        <begin position="395"/>
        <end position="456"/>
    </location>
</feature>
<reference evidence="8 9" key="1">
    <citation type="submission" date="2024-02" db="EMBL/GenBank/DDBJ databases">
        <authorList>
            <person name="Daric V."/>
            <person name="Darras S."/>
        </authorList>
    </citation>
    <scope>NUCLEOTIDE SEQUENCE [LARGE SCALE GENOMIC DNA]</scope>
</reference>
<protein>
    <submittedName>
        <fullName evidence="8">Uncharacterized protein</fullName>
    </submittedName>
</protein>
<dbReference type="SUPFAM" id="SSF49785">
    <property type="entry name" value="Galactose-binding domain-like"/>
    <property type="match status" value="1"/>
</dbReference>
<evidence type="ECO:0000256" key="2">
    <source>
        <dbReference type="ARBA" id="ARBA00022737"/>
    </source>
</evidence>
<dbReference type="CDD" id="cd00057">
    <property type="entry name" value="FA58C"/>
    <property type="match status" value="1"/>
</dbReference>
<feature type="domain" description="F5/8 type C" evidence="6">
    <location>
        <begin position="519"/>
        <end position="673"/>
    </location>
</feature>
<dbReference type="PROSITE" id="PS50923">
    <property type="entry name" value="SUSHI"/>
    <property type="match status" value="6"/>
</dbReference>
<keyword evidence="1 5" id="KW-0732">Signal</keyword>
<dbReference type="SUPFAM" id="SSF57302">
    <property type="entry name" value="Snake toxin-like"/>
    <property type="match status" value="1"/>
</dbReference>
<dbReference type="SMART" id="SM00231">
    <property type="entry name" value="FA58C"/>
    <property type="match status" value="1"/>
</dbReference>
<dbReference type="CDD" id="cd00033">
    <property type="entry name" value="CCP"/>
    <property type="match status" value="6"/>
</dbReference>
<feature type="domain" description="Sushi" evidence="7">
    <location>
        <begin position="136"/>
        <end position="203"/>
    </location>
</feature>
<feature type="domain" description="Sushi" evidence="7">
    <location>
        <begin position="277"/>
        <end position="327"/>
    </location>
</feature>
<evidence type="ECO:0000313" key="9">
    <source>
        <dbReference type="Proteomes" id="UP001642483"/>
    </source>
</evidence>
<dbReference type="PROSITE" id="PS01285">
    <property type="entry name" value="FA58C_1"/>
    <property type="match status" value="1"/>
</dbReference>
<dbReference type="CDD" id="cd23539">
    <property type="entry name" value="TFP_LU_ECD_CinHb4_like"/>
    <property type="match status" value="1"/>
</dbReference>
<evidence type="ECO:0000256" key="1">
    <source>
        <dbReference type="ARBA" id="ARBA00022729"/>
    </source>
</evidence>
<dbReference type="EMBL" id="CAWYQH010000068">
    <property type="protein sequence ID" value="CAK8679858.1"/>
    <property type="molecule type" value="Genomic_DNA"/>
</dbReference>
<dbReference type="Pfam" id="PF00754">
    <property type="entry name" value="F5_F8_type_C"/>
    <property type="match status" value="1"/>
</dbReference>
<dbReference type="InterPro" id="IPR000421">
    <property type="entry name" value="FA58C"/>
</dbReference>
<feature type="domain" description="Sushi" evidence="7">
    <location>
        <begin position="457"/>
        <end position="521"/>
    </location>
</feature>
<dbReference type="InterPro" id="IPR045860">
    <property type="entry name" value="Snake_toxin-like_sf"/>
</dbReference>
<name>A0ABP0FLG8_CLALP</name>
<feature type="signal peptide" evidence="5">
    <location>
        <begin position="1"/>
        <end position="20"/>
    </location>
</feature>
<keyword evidence="4" id="KW-0768">Sushi</keyword>
<dbReference type="PANTHER" id="PTHR45656">
    <property type="entry name" value="PROTEIN CBR-CLEC-78"/>
    <property type="match status" value="1"/>
</dbReference>
<comment type="caution">
    <text evidence="4">Lacks conserved residue(s) required for the propagation of feature annotation.</text>
</comment>
<evidence type="ECO:0000259" key="6">
    <source>
        <dbReference type="PROSITE" id="PS50022"/>
    </source>
</evidence>
<sequence>MFCRFVHLMVLLLFADISQGLVCLRCTNAPSHEQCDKSAQLQLCTGINDACATAVRTDWSGGQRITKSCKQRLACMNQQNVKYCSMPRPVNKVCFCCCGKDQCNMGNSSCTQGELGMYGDVKEELGTNVKLENTESACLPPPSILHGTTSHSNFGSLLFAKDSKVTYECEDDFALVSVMGSSVTVCKEDGAWSLPFGSLPSCRRTCPTPPSIEFGFLMPLERATPYFEGDLIVYKCNDGFEINGDFVGVCQADGSWSLAKLPFCGGVCHHPLPLERGKVSNPNPSRPYLEKDNVIYICDDGYNLIGPSVSTCQLDGQWSVTVENFPECIVGCPEPMTIDHGKVMERHPPPPHFQGDQVSYHCDEGFLLLGSNISTCLVDGSWSLRGVDLPVCKRTCPKYPMLANGQLINRKIVEPYYETEEIAFACDDGYVLNGPDSTTCQSNGDWDSQYGVPWCRRICPDPKQIAHGSFKDQHPPLPYLENEQIVYFCDDKFVLIGRNTSTCQADGTWTLSRMDTPSCEYTHCPIGIKEGKIPDKAMTASSYFYKGHEAYRARLENQKSHDHIGAWIPRRNLIGEWLQVDLGYPMKITGVMTQGRPTDIPAWITSFKISYGISPDRMQMIKRGGRDVIFAGNTDTTSKKTTVFPTPVLARYIRLVVRSWQAFIALRLEYLSC</sequence>